<protein>
    <submittedName>
        <fullName evidence="1">Uncharacterized protein</fullName>
    </submittedName>
</protein>
<dbReference type="AlphaFoldDB" id="A0A0E9T4Q1"/>
<reference evidence="1" key="2">
    <citation type="journal article" date="2015" name="Fish Shellfish Immunol.">
        <title>Early steps in the European eel (Anguilla anguilla)-Vibrio vulnificus interaction in the gills: Role of the RtxA13 toxin.</title>
        <authorList>
            <person name="Callol A."/>
            <person name="Pajuelo D."/>
            <person name="Ebbesson L."/>
            <person name="Teles M."/>
            <person name="MacKenzie S."/>
            <person name="Amaro C."/>
        </authorList>
    </citation>
    <scope>NUCLEOTIDE SEQUENCE</scope>
</reference>
<dbReference type="EMBL" id="GBXM01059983">
    <property type="protein sequence ID" value="JAH48594.1"/>
    <property type="molecule type" value="Transcribed_RNA"/>
</dbReference>
<proteinExistence type="predicted"/>
<sequence>MLFLKWLVHIFRNRSAGLLATNYVIKLG</sequence>
<evidence type="ECO:0000313" key="1">
    <source>
        <dbReference type="EMBL" id="JAH48594.1"/>
    </source>
</evidence>
<reference evidence="1" key="1">
    <citation type="submission" date="2014-11" db="EMBL/GenBank/DDBJ databases">
        <authorList>
            <person name="Amaro Gonzalez C."/>
        </authorList>
    </citation>
    <scope>NUCLEOTIDE SEQUENCE</scope>
</reference>
<organism evidence="1">
    <name type="scientific">Anguilla anguilla</name>
    <name type="common">European freshwater eel</name>
    <name type="synonym">Muraena anguilla</name>
    <dbReference type="NCBI Taxonomy" id="7936"/>
    <lineage>
        <taxon>Eukaryota</taxon>
        <taxon>Metazoa</taxon>
        <taxon>Chordata</taxon>
        <taxon>Craniata</taxon>
        <taxon>Vertebrata</taxon>
        <taxon>Euteleostomi</taxon>
        <taxon>Actinopterygii</taxon>
        <taxon>Neopterygii</taxon>
        <taxon>Teleostei</taxon>
        <taxon>Anguilliformes</taxon>
        <taxon>Anguillidae</taxon>
        <taxon>Anguilla</taxon>
    </lineage>
</organism>
<name>A0A0E9T4Q1_ANGAN</name>
<accession>A0A0E9T4Q1</accession>